<feature type="compositionally biased region" description="Basic and acidic residues" evidence="1">
    <location>
        <begin position="91"/>
        <end position="112"/>
    </location>
</feature>
<accession>A0A397GA51</accession>
<keyword evidence="2" id="KW-0472">Membrane</keyword>
<organism evidence="3 4">
    <name type="scientific">Diversispora epigaea</name>
    <dbReference type="NCBI Taxonomy" id="1348612"/>
    <lineage>
        <taxon>Eukaryota</taxon>
        <taxon>Fungi</taxon>
        <taxon>Fungi incertae sedis</taxon>
        <taxon>Mucoromycota</taxon>
        <taxon>Glomeromycotina</taxon>
        <taxon>Glomeromycetes</taxon>
        <taxon>Diversisporales</taxon>
        <taxon>Diversisporaceae</taxon>
        <taxon>Diversispora</taxon>
    </lineage>
</organism>
<gene>
    <name evidence="3" type="ORF">Glove_566g68</name>
</gene>
<reference evidence="3 4" key="1">
    <citation type="submission" date="2018-08" db="EMBL/GenBank/DDBJ databases">
        <title>Genome and evolution of the arbuscular mycorrhizal fungus Diversispora epigaea (formerly Glomus versiforme) and its bacterial endosymbionts.</title>
        <authorList>
            <person name="Sun X."/>
            <person name="Fei Z."/>
            <person name="Harrison M."/>
        </authorList>
    </citation>
    <scope>NUCLEOTIDE SEQUENCE [LARGE SCALE GENOMIC DNA]</scope>
    <source>
        <strain evidence="3 4">IT104</strain>
    </source>
</reference>
<feature type="transmembrane region" description="Helical" evidence="2">
    <location>
        <begin position="208"/>
        <end position="227"/>
    </location>
</feature>
<comment type="caution">
    <text evidence="3">The sequence shown here is derived from an EMBL/GenBank/DDBJ whole genome shotgun (WGS) entry which is preliminary data.</text>
</comment>
<proteinExistence type="predicted"/>
<evidence type="ECO:0000313" key="3">
    <source>
        <dbReference type="EMBL" id="RHZ47831.1"/>
    </source>
</evidence>
<keyword evidence="2" id="KW-0812">Transmembrane</keyword>
<name>A0A397GA51_9GLOM</name>
<dbReference type="Proteomes" id="UP000266861">
    <property type="component" value="Unassembled WGS sequence"/>
</dbReference>
<sequence>MCRIWHIGDISVGGDDEKNTAKSDSQSEDVFASNISTVIEPSKSLRPYLARRKIMEEAKKNDDNIEASAKAHISAYTRPLLQSNDPSGLDASKRHDEISEPSKVDTENTTKVSDEISRACMANISEINNSDKLDASIIPDTPPDVAHISSDVPSNMPKSVAPYLAQWEGTIGTVKTHHTPSLIKSNSQIPIGGIEAIPIMASTFMSPLSAYMLLTLLIIMIIWFVVLRRT</sequence>
<feature type="region of interest" description="Disordered" evidence="1">
    <location>
        <begin position="78"/>
        <end position="112"/>
    </location>
</feature>
<dbReference type="EMBL" id="PQFF01000480">
    <property type="protein sequence ID" value="RHZ47831.1"/>
    <property type="molecule type" value="Genomic_DNA"/>
</dbReference>
<keyword evidence="2" id="KW-1133">Transmembrane helix</keyword>
<evidence type="ECO:0000256" key="1">
    <source>
        <dbReference type="SAM" id="MobiDB-lite"/>
    </source>
</evidence>
<protein>
    <submittedName>
        <fullName evidence="3">Uncharacterized protein</fullName>
    </submittedName>
</protein>
<evidence type="ECO:0000256" key="2">
    <source>
        <dbReference type="SAM" id="Phobius"/>
    </source>
</evidence>
<keyword evidence="4" id="KW-1185">Reference proteome</keyword>
<dbReference type="AlphaFoldDB" id="A0A397GA51"/>
<dbReference type="OrthoDB" id="2419431at2759"/>
<evidence type="ECO:0000313" key="4">
    <source>
        <dbReference type="Proteomes" id="UP000266861"/>
    </source>
</evidence>